<evidence type="ECO:0008006" key="4">
    <source>
        <dbReference type="Google" id="ProtNLM"/>
    </source>
</evidence>
<evidence type="ECO:0000313" key="2">
    <source>
        <dbReference type="EMBL" id="SUA31629.1"/>
    </source>
</evidence>
<organism evidence="2 3">
    <name type="scientific">Mycolicibacterium fortuitum</name>
    <name type="common">Mycobacterium fortuitum</name>
    <dbReference type="NCBI Taxonomy" id="1766"/>
    <lineage>
        <taxon>Bacteria</taxon>
        <taxon>Bacillati</taxon>
        <taxon>Actinomycetota</taxon>
        <taxon>Actinomycetes</taxon>
        <taxon>Mycobacteriales</taxon>
        <taxon>Mycobacteriaceae</taxon>
        <taxon>Mycolicibacterium</taxon>
    </lineage>
</organism>
<sequence>MAHRLFHAFVSCVLLFSASAGVAAASGPAVCPAGGTQLAGGACAKCPDGMVATVWPDRTGIDCDYRQARPPISSPL</sequence>
<keyword evidence="1" id="KW-0732">Signal</keyword>
<feature type="chain" id="PRO_5016755067" description="Secreted protein" evidence="1">
    <location>
        <begin position="26"/>
        <end position="76"/>
    </location>
</feature>
<accession>A0A378WCX9</accession>
<dbReference type="EMBL" id="UGQY01000006">
    <property type="protein sequence ID" value="SUA31629.1"/>
    <property type="molecule type" value="Genomic_DNA"/>
</dbReference>
<dbReference type="AlphaFoldDB" id="A0A378WCX9"/>
<evidence type="ECO:0000256" key="1">
    <source>
        <dbReference type="SAM" id="SignalP"/>
    </source>
</evidence>
<protein>
    <recommendedName>
        <fullName evidence="4">Secreted protein</fullName>
    </recommendedName>
</protein>
<gene>
    <name evidence="2" type="ORF">NCTC1542_06984</name>
</gene>
<proteinExistence type="predicted"/>
<reference evidence="2 3" key="1">
    <citation type="submission" date="2018-06" db="EMBL/GenBank/DDBJ databases">
        <authorList>
            <consortium name="Pathogen Informatics"/>
            <person name="Doyle S."/>
        </authorList>
    </citation>
    <scope>NUCLEOTIDE SEQUENCE [LARGE SCALE GENOMIC DNA]</scope>
    <source>
        <strain evidence="2 3">NCTC1542</strain>
    </source>
</reference>
<name>A0A378WCX9_MYCFO</name>
<dbReference type="Proteomes" id="UP000255389">
    <property type="component" value="Unassembled WGS sequence"/>
</dbReference>
<evidence type="ECO:0000313" key="3">
    <source>
        <dbReference type="Proteomes" id="UP000255389"/>
    </source>
</evidence>
<feature type="signal peptide" evidence="1">
    <location>
        <begin position="1"/>
        <end position="25"/>
    </location>
</feature>